<proteinExistence type="predicted"/>
<evidence type="ECO:0000313" key="2">
    <source>
        <dbReference type="Proteomes" id="UP001595851"/>
    </source>
</evidence>
<evidence type="ECO:0008006" key="3">
    <source>
        <dbReference type="Google" id="ProtNLM"/>
    </source>
</evidence>
<evidence type="ECO:0000313" key="1">
    <source>
        <dbReference type="EMBL" id="MFC4006691.1"/>
    </source>
</evidence>
<name>A0ABV8FYA6_9ACTN</name>
<organism evidence="1 2">
    <name type="scientific">Nonomuraea purpurea</name>
    <dbReference type="NCBI Taxonomy" id="1849276"/>
    <lineage>
        <taxon>Bacteria</taxon>
        <taxon>Bacillati</taxon>
        <taxon>Actinomycetota</taxon>
        <taxon>Actinomycetes</taxon>
        <taxon>Streptosporangiales</taxon>
        <taxon>Streptosporangiaceae</taxon>
        <taxon>Nonomuraea</taxon>
    </lineage>
</organism>
<reference evidence="2" key="1">
    <citation type="journal article" date="2019" name="Int. J. Syst. Evol. Microbiol.">
        <title>The Global Catalogue of Microorganisms (GCM) 10K type strain sequencing project: providing services to taxonomists for standard genome sequencing and annotation.</title>
        <authorList>
            <consortium name="The Broad Institute Genomics Platform"/>
            <consortium name="The Broad Institute Genome Sequencing Center for Infectious Disease"/>
            <person name="Wu L."/>
            <person name="Ma J."/>
        </authorList>
    </citation>
    <scope>NUCLEOTIDE SEQUENCE [LARGE SCALE GENOMIC DNA]</scope>
    <source>
        <strain evidence="2">TBRC 1276</strain>
    </source>
</reference>
<accession>A0ABV8FYA6</accession>
<protein>
    <recommendedName>
        <fullName evidence="3">ATP-dependent DNA ligase family profile domain-containing protein</fullName>
    </recommendedName>
</protein>
<sequence>MSAPPWEEYGLPQPPTGEFAIDVDSAGDWWLLRSGQRRRNPWRPQDPWDVLVAFDLMYLLNDDKGKTPIEGEFLRAARRVKIPIDALRWDLRKQSTHLWIRKLLIR</sequence>
<dbReference type="Proteomes" id="UP001595851">
    <property type="component" value="Unassembled WGS sequence"/>
</dbReference>
<dbReference type="EMBL" id="JBHSBI010000002">
    <property type="protein sequence ID" value="MFC4006691.1"/>
    <property type="molecule type" value="Genomic_DNA"/>
</dbReference>
<comment type="caution">
    <text evidence="1">The sequence shown here is derived from an EMBL/GenBank/DDBJ whole genome shotgun (WGS) entry which is preliminary data.</text>
</comment>
<dbReference type="RefSeq" id="WP_379526828.1">
    <property type="nucleotide sequence ID" value="NZ_JBHSBI010000002.1"/>
</dbReference>
<keyword evidence="2" id="KW-1185">Reference proteome</keyword>
<gene>
    <name evidence="1" type="ORF">ACFOY2_05630</name>
</gene>